<sequence length="351" mass="38852">MTLPDGTAELGGTAHPSGSGQRILVTGGAGFIGSAFVHHLVEHTDAQVTVLDKFTYAANEASLAGLPAGRVTVLRGDVADAAAADAAVAGHTAVVHYAAESHNDNSLHGPRPFVDTNLVGTYTLLEAVRKHEVRYHHISTDEVYGDLELDDPRRFTETTPYNPSSPYSSTKAGSDLLVRAWVRSFGIRATISNCSNNYGPRQHVEKFIPRQITNILDGVRPRLYGTGRNVRDWIHAEDHSSAVWTILNRGRLGETYLIGADGERDNLTVIQDLLELMGRPRDAFDQVTDRPGHDLRYAIDSTKLRTELGWLPKFTDFQAGLQETIGWYRDNEPWWRPQKAATEARYRQQGQ</sequence>
<dbReference type="EC" id="4.2.1.46" evidence="4 8"/>
<name>A0ABT9IQ75_9MICC</name>
<evidence type="ECO:0000259" key="9">
    <source>
        <dbReference type="Pfam" id="PF16363"/>
    </source>
</evidence>
<evidence type="ECO:0000256" key="2">
    <source>
        <dbReference type="ARBA" id="ARBA00001911"/>
    </source>
</evidence>
<dbReference type="NCBIfam" id="TIGR01181">
    <property type="entry name" value="dTDP_gluc_dehyt"/>
    <property type="match status" value="1"/>
</dbReference>
<dbReference type="Gene3D" id="3.40.50.720">
    <property type="entry name" value="NAD(P)-binding Rossmann-like Domain"/>
    <property type="match status" value="1"/>
</dbReference>
<dbReference type="EMBL" id="JAVALS010000007">
    <property type="protein sequence ID" value="MDP5227740.1"/>
    <property type="molecule type" value="Genomic_DNA"/>
</dbReference>
<dbReference type="CDD" id="cd05246">
    <property type="entry name" value="dTDP_GD_SDR_e"/>
    <property type="match status" value="1"/>
</dbReference>
<evidence type="ECO:0000256" key="4">
    <source>
        <dbReference type="ARBA" id="ARBA00011990"/>
    </source>
</evidence>
<dbReference type="InterPro" id="IPR036291">
    <property type="entry name" value="NAD(P)-bd_dom_sf"/>
</dbReference>
<evidence type="ECO:0000256" key="6">
    <source>
        <dbReference type="ARBA" id="ARBA00023027"/>
    </source>
</evidence>
<evidence type="ECO:0000313" key="10">
    <source>
        <dbReference type="EMBL" id="MDP5227740.1"/>
    </source>
</evidence>
<comment type="cofactor">
    <cofactor evidence="2 8">
        <name>NAD(+)</name>
        <dbReference type="ChEBI" id="CHEBI:57540"/>
    </cofactor>
</comment>
<reference evidence="10 11" key="1">
    <citation type="submission" date="2023-08" db="EMBL/GenBank/DDBJ databases">
        <title>Arthrobacter horti sp. nov., isolated from forest soil.</title>
        <authorList>
            <person name="Park M."/>
        </authorList>
    </citation>
    <scope>NUCLEOTIDE SEQUENCE [LARGE SCALE GENOMIC DNA]</scope>
    <source>
        <strain evidence="10 11">YJM1</strain>
    </source>
</reference>
<proteinExistence type="inferred from homology"/>
<evidence type="ECO:0000256" key="7">
    <source>
        <dbReference type="ARBA" id="ARBA00023239"/>
    </source>
</evidence>
<dbReference type="PANTHER" id="PTHR43000">
    <property type="entry name" value="DTDP-D-GLUCOSE 4,6-DEHYDRATASE-RELATED"/>
    <property type="match status" value="1"/>
</dbReference>
<evidence type="ECO:0000256" key="5">
    <source>
        <dbReference type="ARBA" id="ARBA00016977"/>
    </source>
</evidence>
<evidence type="ECO:0000256" key="8">
    <source>
        <dbReference type="RuleBase" id="RU004473"/>
    </source>
</evidence>
<dbReference type="GO" id="GO:0008460">
    <property type="term" value="F:dTDP-glucose 4,6-dehydratase activity"/>
    <property type="evidence" value="ECO:0007669"/>
    <property type="project" value="UniProtKB-EC"/>
</dbReference>
<dbReference type="InterPro" id="IPR005888">
    <property type="entry name" value="dTDP_Gluc_deHydtase"/>
</dbReference>
<evidence type="ECO:0000256" key="3">
    <source>
        <dbReference type="ARBA" id="ARBA00008178"/>
    </source>
</evidence>
<comment type="caution">
    <text evidence="10">The sequence shown here is derived from an EMBL/GenBank/DDBJ whole genome shotgun (WGS) entry which is preliminary data.</text>
</comment>
<evidence type="ECO:0000256" key="1">
    <source>
        <dbReference type="ARBA" id="ARBA00001539"/>
    </source>
</evidence>
<protein>
    <recommendedName>
        <fullName evidence="5 8">dTDP-glucose 4,6-dehydratase</fullName>
        <ecNumber evidence="4 8">4.2.1.46</ecNumber>
    </recommendedName>
</protein>
<dbReference type="RefSeq" id="WP_305996794.1">
    <property type="nucleotide sequence ID" value="NZ_JAVALS010000007.1"/>
</dbReference>
<comment type="catalytic activity">
    <reaction evidence="1 8">
        <text>dTDP-alpha-D-glucose = dTDP-4-dehydro-6-deoxy-alpha-D-glucose + H2O</text>
        <dbReference type="Rhea" id="RHEA:17221"/>
        <dbReference type="ChEBI" id="CHEBI:15377"/>
        <dbReference type="ChEBI" id="CHEBI:57477"/>
        <dbReference type="ChEBI" id="CHEBI:57649"/>
        <dbReference type="EC" id="4.2.1.46"/>
    </reaction>
</comment>
<dbReference type="SUPFAM" id="SSF51735">
    <property type="entry name" value="NAD(P)-binding Rossmann-fold domains"/>
    <property type="match status" value="1"/>
</dbReference>
<accession>A0ABT9IQ75</accession>
<dbReference type="Proteomes" id="UP001232725">
    <property type="component" value="Unassembled WGS sequence"/>
</dbReference>
<evidence type="ECO:0000313" key="11">
    <source>
        <dbReference type="Proteomes" id="UP001232725"/>
    </source>
</evidence>
<feature type="domain" description="NAD(P)-binding" evidence="9">
    <location>
        <begin position="24"/>
        <end position="323"/>
    </location>
</feature>
<dbReference type="Pfam" id="PF16363">
    <property type="entry name" value="GDP_Man_Dehyd"/>
    <property type="match status" value="1"/>
</dbReference>
<comment type="similarity">
    <text evidence="3 8">Belongs to the NAD(P)-dependent epimerase/dehydratase family. dTDP-glucose dehydratase subfamily.</text>
</comment>
<organism evidence="10 11">
    <name type="scientific">Arthrobacter horti</name>
    <dbReference type="NCBI Taxonomy" id="3068273"/>
    <lineage>
        <taxon>Bacteria</taxon>
        <taxon>Bacillati</taxon>
        <taxon>Actinomycetota</taxon>
        <taxon>Actinomycetes</taxon>
        <taxon>Micrococcales</taxon>
        <taxon>Micrococcaceae</taxon>
        <taxon>Arthrobacter</taxon>
    </lineage>
</organism>
<gene>
    <name evidence="10" type="primary">rfbB</name>
    <name evidence="10" type="ORF">Q9R02_11290</name>
</gene>
<dbReference type="Gene3D" id="3.90.25.10">
    <property type="entry name" value="UDP-galactose 4-epimerase, domain 1"/>
    <property type="match status" value="1"/>
</dbReference>
<dbReference type="InterPro" id="IPR016040">
    <property type="entry name" value="NAD(P)-bd_dom"/>
</dbReference>
<keyword evidence="7 8" id="KW-0456">Lyase</keyword>
<keyword evidence="6" id="KW-0520">NAD</keyword>
<keyword evidence="11" id="KW-1185">Reference proteome</keyword>